<gene>
    <name evidence="1" type="ordered locus">Marpi_0498</name>
</gene>
<dbReference type="AlphaFoldDB" id="H2J582"/>
<dbReference type="SUPFAM" id="SSF103007">
    <property type="entry name" value="Hypothetical protein TT1725"/>
    <property type="match status" value="1"/>
</dbReference>
<dbReference type="Gene3D" id="3.30.70.1120">
    <property type="entry name" value="TT1725-like"/>
    <property type="match status" value="1"/>
</dbReference>
<name>H2J582_MARPK</name>
<evidence type="ECO:0000313" key="1">
    <source>
        <dbReference type="EMBL" id="AEX84940.1"/>
    </source>
</evidence>
<dbReference type="PANTHER" id="PTHR36441">
    <property type="entry name" value="HYPOTHETICAL CYTOSOLIC PROTEIN"/>
    <property type="match status" value="1"/>
</dbReference>
<keyword evidence="2" id="KW-1185">Reference proteome</keyword>
<proteinExistence type="predicted"/>
<dbReference type="Proteomes" id="UP000007161">
    <property type="component" value="Chromosome"/>
</dbReference>
<reference evidence="2" key="2">
    <citation type="submission" date="2012-01" db="EMBL/GenBank/DDBJ databases">
        <title>Complete sequence of chromosome of Marinitoga piezophila KA3.</title>
        <authorList>
            <person name="Lucas S."/>
            <person name="Han J."/>
            <person name="Lapidus A."/>
            <person name="Cheng J.-F."/>
            <person name="Goodwin L."/>
            <person name="Pitluck S."/>
            <person name="Peters L."/>
            <person name="Mikhailova N."/>
            <person name="Teshima H."/>
            <person name="Detter J.C."/>
            <person name="Han C."/>
            <person name="Tapia R."/>
            <person name="Land M."/>
            <person name="Hauser L."/>
            <person name="Kyrpides N."/>
            <person name="Ivanova N."/>
            <person name="Pagani I."/>
            <person name="Jebbar M."/>
            <person name="Vannier P."/>
            <person name="Oger P."/>
            <person name="Cario A."/>
            <person name="Bartlett D."/>
            <person name="Noll K.M."/>
            <person name="Woyke T."/>
        </authorList>
    </citation>
    <scope>NUCLEOTIDE SEQUENCE [LARGE SCALE GENOMIC DNA]</scope>
    <source>
        <strain evidence="2">DSM 14283 / JCM 11233 / KA3</strain>
    </source>
</reference>
<protein>
    <recommendedName>
        <fullName evidence="3">DUF503 domain-containing protein</fullName>
    </recommendedName>
</protein>
<evidence type="ECO:0000313" key="2">
    <source>
        <dbReference type="Proteomes" id="UP000007161"/>
    </source>
</evidence>
<organism evidence="1 2">
    <name type="scientific">Marinitoga piezophila (strain DSM 14283 / JCM 11233 / KA3)</name>
    <dbReference type="NCBI Taxonomy" id="443254"/>
    <lineage>
        <taxon>Bacteria</taxon>
        <taxon>Thermotogati</taxon>
        <taxon>Thermotogota</taxon>
        <taxon>Thermotogae</taxon>
        <taxon>Petrotogales</taxon>
        <taxon>Petrotogaceae</taxon>
        <taxon>Marinitoga</taxon>
    </lineage>
</organism>
<dbReference type="KEGG" id="mpz:Marpi_0498"/>
<sequence length="94" mass="11265">MNMRVLLAYYQIRLFDVHSLKEKRSIVKRLINKLRKKFNLAITESDFHDNKQLLEISIVTLSKDKDFLISFFETIEEEIETEGFTLYSSEFEIL</sequence>
<dbReference type="STRING" id="443254.Marpi_0498"/>
<dbReference type="EMBL" id="CP003257">
    <property type="protein sequence ID" value="AEX84940.1"/>
    <property type="molecule type" value="Genomic_DNA"/>
</dbReference>
<reference evidence="1 2" key="1">
    <citation type="journal article" date="2012" name="J. Bacteriol.">
        <title>Complete Genome Sequence of the Thermophilic, Piezophilic, Heterotrophic Bacterium Marinitoga piezophila KA3.</title>
        <authorList>
            <person name="Lucas S."/>
            <person name="Han J."/>
            <person name="Lapidus A."/>
            <person name="Cheng J.F."/>
            <person name="Goodwin L.A."/>
            <person name="Pitluck S."/>
            <person name="Peters L."/>
            <person name="Mikhailova N."/>
            <person name="Teshima H."/>
            <person name="Detter J.C."/>
            <person name="Han C."/>
            <person name="Tapia R."/>
            <person name="Land M."/>
            <person name="Hauser L."/>
            <person name="Kyrpides N.C."/>
            <person name="Ivanova N."/>
            <person name="Pagani I."/>
            <person name="Vannier P."/>
            <person name="Oger P."/>
            <person name="Bartlett D.H."/>
            <person name="Noll K.M."/>
            <person name="Woyke T."/>
            <person name="Jebbar M."/>
        </authorList>
    </citation>
    <scope>NUCLEOTIDE SEQUENCE [LARGE SCALE GENOMIC DNA]</scope>
    <source>
        <strain evidence="2">DSM 14283 / JCM 11233 / KA3</strain>
    </source>
</reference>
<dbReference type="PANTHER" id="PTHR36441:SF1">
    <property type="entry name" value="DUF503 DOMAIN-CONTAINING PROTEIN"/>
    <property type="match status" value="1"/>
</dbReference>
<dbReference type="HOGENOM" id="CLU_149981_3_0_0"/>
<dbReference type="InterPro" id="IPR036746">
    <property type="entry name" value="TT1725-like_sf"/>
</dbReference>
<dbReference type="Pfam" id="PF04456">
    <property type="entry name" value="DUF503"/>
    <property type="match status" value="1"/>
</dbReference>
<dbReference type="eggNOG" id="COG1550">
    <property type="taxonomic scope" value="Bacteria"/>
</dbReference>
<dbReference type="InterPro" id="IPR007546">
    <property type="entry name" value="DUF503"/>
</dbReference>
<accession>H2J582</accession>
<evidence type="ECO:0008006" key="3">
    <source>
        <dbReference type="Google" id="ProtNLM"/>
    </source>
</evidence>